<gene>
    <name evidence="1" type="ORF">BWY04_00874</name>
</gene>
<reference evidence="1" key="1">
    <citation type="submission" date="2017-02" db="EMBL/GenBank/DDBJ databases">
        <title>Delving into the versatile metabolic prowess of the omnipresent phylum Bacteroidetes.</title>
        <authorList>
            <person name="Nobu M.K."/>
            <person name="Mei R."/>
            <person name="Narihiro T."/>
            <person name="Kuroda K."/>
            <person name="Liu W.-T."/>
        </authorList>
    </citation>
    <scope>NUCLEOTIDE SEQUENCE</scope>
    <source>
        <strain evidence="1">ADurb.Bin160</strain>
    </source>
</reference>
<protein>
    <submittedName>
        <fullName evidence="1">Uncharacterized protein</fullName>
    </submittedName>
</protein>
<sequence>MIGSKSGEISIAQIVTGIEFINNHKAAITQAKNNCIQYSLVEYESFIICCAISLFLESSNFNNAILSKNLVDLATLHFLLESAPTSTPSHSGTLSLTSISFLSRSELVSHSNHQILICFQIFIKTFTKYKSIQLYTKT</sequence>
<comment type="caution">
    <text evidence="1">The sequence shown here is derived from an EMBL/GenBank/DDBJ whole genome shotgun (WGS) entry which is preliminary data.</text>
</comment>
<dbReference type="AlphaFoldDB" id="A0A1V5ZM66"/>
<dbReference type="Proteomes" id="UP000485621">
    <property type="component" value="Unassembled WGS sequence"/>
</dbReference>
<evidence type="ECO:0000313" key="1">
    <source>
        <dbReference type="EMBL" id="OQB41370.1"/>
    </source>
</evidence>
<organism evidence="1">
    <name type="scientific">candidate division CPR1 bacterium ADurb.Bin160</name>
    <dbReference type="NCBI Taxonomy" id="1852826"/>
    <lineage>
        <taxon>Bacteria</taxon>
        <taxon>candidate division CPR1</taxon>
    </lineage>
</organism>
<dbReference type="EMBL" id="MWDB01000018">
    <property type="protein sequence ID" value="OQB41370.1"/>
    <property type="molecule type" value="Genomic_DNA"/>
</dbReference>
<proteinExistence type="predicted"/>
<accession>A0A1V5ZM66</accession>
<name>A0A1V5ZM66_9BACT</name>